<accession>A0A2J6QE99</accession>
<evidence type="ECO:0000313" key="11">
    <source>
        <dbReference type="Proteomes" id="UP000235672"/>
    </source>
</evidence>
<evidence type="ECO:0000313" key="10">
    <source>
        <dbReference type="EMBL" id="PMD24577.1"/>
    </source>
</evidence>
<keyword evidence="5 8" id="KW-1133">Transmembrane helix</keyword>
<feature type="transmembrane region" description="Helical" evidence="8">
    <location>
        <begin position="463"/>
        <end position="485"/>
    </location>
</feature>
<evidence type="ECO:0000259" key="9">
    <source>
        <dbReference type="Pfam" id="PF00324"/>
    </source>
</evidence>
<dbReference type="Pfam" id="PF00324">
    <property type="entry name" value="AA_permease"/>
    <property type="match status" value="1"/>
</dbReference>
<evidence type="ECO:0000256" key="1">
    <source>
        <dbReference type="ARBA" id="ARBA00004141"/>
    </source>
</evidence>
<feature type="transmembrane region" description="Helical" evidence="8">
    <location>
        <begin position="99"/>
        <end position="125"/>
    </location>
</feature>
<dbReference type="InterPro" id="IPR004841">
    <property type="entry name" value="AA-permease/SLC12A_dom"/>
</dbReference>
<feature type="transmembrane region" description="Helical" evidence="8">
    <location>
        <begin position="419"/>
        <end position="442"/>
    </location>
</feature>
<dbReference type="Gene3D" id="1.20.1740.10">
    <property type="entry name" value="Amino acid/polyamine transporter I"/>
    <property type="match status" value="1"/>
</dbReference>
<proteinExistence type="predicted"/>
<feature type="transmembrane region" description="Helical" evidence="8">
    <location>
        <begin position="505"/>
        <end position="522"/>
    </location>
</feature>
<feature type="transmembrane region" description="Helical" evidence="8">
    <location>
        <begin position="396"/>
        <end position="413"/>
    </location>
</feature>
<evidence type="ECO:0000256" key="4">
    <source>
        <dbReference type="ARBA" id="ARBA00022970"/>
    </source>
</evidence>
<evidence type="ECO:0000256" key="3">
    <source>
        <dbReference type="ARBA" id="ARBA00022692"/>
    </source>
</evidence>
<dbReference type="AlphaFoldDB" id="A0A2J6QE99"/>
<keyword evidence="11" id="KW-1185">Reference proteome</keyword>
<comment type="subcellular location">
    <subcellularLocation>
        <location evidence="1">Membrane</location>
        <topology evidence="1">Multi-pass membrane protein</topology>
    </subcellularLocation>
</comment>
<feature type="transmembrane region" description="Helical" evidence="8">
    <location>
        <begin position="251"/>
        <end position="271"/>
    </location>
</feature>
<sequence>MSFPVDEIRPAIGTGPDAFETTSQDTLSKPPGPSTFQQFIRSFDEHEQGPDPGNQLYYSLDRSLKGYHSQLIALGSAIGTGLFIASGEGLAVAGPIPLLAAFCFIGVTLCPTVFALGEMATLFPLPGGFFEHCRLYTDEAWGGAMGWNYVFQWLITLPLELVASSITLQYWGNPLKNHASWVTIFLALIVTINILGVQRFADFEAGFSVMKVVAIIGFILFGLLRDVGLGFHGQAIGTIYWYIPGAAHNGWYGFCSVLIIAAFAYSGSEVVGLTAAEQENPKRDMPRAIKKVFWRIGLFYIASIFLIGLLVPYNHPQLINSQQSYDTKASPFVIALIHSGVKGLPSVLNSVILITVLSVANSSVYGSSRVLGAMADAGLAPRAFAYVDTKGRPLRCFYLSFAFGLLAYLVDLHNENTVFIWLVSLCGLSSIISWTSICATHLRFRRALKIHNKPLQTLPYQSPIGAIGSWIGLVCNLFIIVVQFVTALFPIGHQTMSSQQRAASFFQSFMAFPLIGFIYLWYKFFRGTKIRGITLSQKGLKFNNPRILWGTGTVVADLRESVNFENSWNQGDYREFARLNPHLVIWEEDLWWCPKPLRPCIRFFYFPWDRRPDHGPTDEENNLFFESRDDLVSSVQRNPERAFERVYNIQAQHENLLIRFRELEDIPP</sequence>
<feature type="transmembrane region" description="Helical" evidence="8">
    <location>
        <begin position="71"/>
        <end position="93"/>
    </location>
</feature>
<feature type="transmembrane region" description="Helical" evidence="8">
    <location>
        <begin position="146"/>
        <end position="172"/>
    </location>
</feature>
<keyword evidence="4" id="KW-0029">Amino-acid transport</keyword>
<protein>
    <recommendedName>
        <fullName evidence="9">Amino acid permease/ SLC12A domain-containing protein</fullName>
    </recommendedName>
</protein>
<feature type="transmembrane region" description="Helical" evidence="8">
    <location>
        <begin position="178"/>
        <end position="197"/>
    </location>
</feature>
<feature type="transmembrane region" description="Helical" evidence="8">
    <location>
        <begin position="292"/>
        <end position="313"/>
    </location>
</feature>
<evidence type="ECO:0000256" key="7">
    <source>
        <dbReference type="SAM" id="MobiDB-lite"/>
    </source>
</evidence>
<evidence type="ECO:0000256" key="6">
    <source>
        <dbReference type="ARBA" id="ARBA00023136"/>
    </source>
</evidence>
<keyword evidence="6 8" id="KW-0472">Membrane</keyword>
<reference evidence="10 11" key="1">
    <citation type="submission" date="2016-05" db="EMBL/GenBank/DDBJ databases">
        <title>A degradative enzymes factory behind the ericoid mycorrhizal symbiosis.</title>
        <authorList>
            <consortium name="DOE Joint Genome Institute"/>
            <person name="Martino E."/>
            <person name="Morin E."/>
            <person name="Grelet G."/>
            <person name="Kuo A."/>
            <person name="Kohler A."/>
            <person name="Daghino S."/>
            <person name="Barry K."/>
            <person name="Choi C."/>
            <person name="Cichocki N."/>
            <person name="Clum A."/>
            <person name="Copeland A."/>
            <person name="Hainaut M."/>
            <person name="Haridas S."/>
            <person name="Labutti K."/>
            <person name="Lindquist E."/>
            <person name="Lipzen A."/>
            <person name="Khouja H.-R."/>
            <person name="Murat C."/>
            <person name="Ohm R."/>
            <person name="Olson A."/>
            <person name="Spatafora J."/>
            <person name="Veneault-Fourrey C."/>
            <person name="Henrissat B."/>
            <person name="Grigoriev I."/>
            <person name="Martin F."/>
            <person name="Perotto S."/>
        </authorList>
    </citation>
    <scope>NUCLEOTIDE SEQUENCE [LARGE SCALE GENOMIC DNA]</scope>
    <source>
        <strain evidence="10 11">UAMH 7357</strain>
    </source>
</reference>
<name>A0A2J6QE99_9HELO</name>
<dbReference type="GO" id="GO:0016020">
    <property type="term" value="C:membrane"/>
    <property type="evidence" value="ECO:0007669"/>
    <property type="project" value="UniProtKB-SubCell"/>
</dbReference>
<gene>
    <name evidence="10" type="ORF">NA56DRAFT_620861</name>
</gene>
<dbReference type="Proteomes" id="UP000235672">
    <property type="component" value="Unassembled WGS sequence"/>
</dbReference>
<dbReference type="PANTHER" id="PTHR43341">
    <property type="entry name" value="AMINO ACID PERMEASE"/>
    <property type="match status" value="1"/>
</dbReference>
<dbReference type="InterPro" id="IPR050524">
    <property type="entry name" value="APC_YAT"/>
</dbReference>
<dbReference type="STRING" id="1745343.A0A2J6QE99"/>
<dbReference type="FunFam" id="1.20.1740.10:FF:000001">
    <property type="entry name" value="Amino acid permease"/>
    <property type="match status" value="1"/>
</dbReference>
<evidence type="ECO:0000256" key="5">
    <source>
        <dbReference type="ARBA" id="ARBA00022989"/>
    </source>
</evidence>
<dbReference type="OrthoDB" id="5982228at2759"/>
<feature type="domain" description="Amino acid permease/ SLC12A" evidence="9">
    <location>
        <begin position="68"/>
        <end position="530"/>
    </location>
</feature>
<dbReference type="EMBL" id="KZ613472">
    <property type="protein sequence ID" value="PMD24577.1"/>
    <property type="molecule type" value="Genomic_DNA"/>
</dbReference>
<dbReference type="GO" id="GO:0015171">
    <property type="term" value="F:amino acid transmembrane transporter activity"/>
    <property type="evidence" value="ECO:0007669"/>
    <property type="project" value="TreeGrafter"/>
</dbReference>
<dbReference type="PANTHER" id="PTHR43341:SF1">
    <property type="entry name" value="GENERAL AMINO-ACID PERMEASE GAP1"/>
    <property type="match status" value="1"/>
</dbReference>
<organism evidence="10 11">
    <name type="scientific">Hyaloscypha hepaticicola</name>
    <dbReference type="NCBI Taxonomy" id="2082293"/>
    <lineage>
        <taxon>Eukaryota</taxon>
        <taxon>Fungi</taxon>
        <taxon>Dikarya</taxon>
        <taxon>Ascomycota</taxon>
        <taxon>Pezizomycotina</taxon>
        <taxon>Leotiomycetes</taxon>
        <taxon>Helotiales</taxon>
        <taxon>Hyaloscyphaceae</taxon>
        <taxon>Hyaloscypha</taxon>
    </lineage>
</organism>
<evidence type="ECO:0000256" key="8">
    <source>
        <dbReference type="SAM" id="Phobius"/>
    </source>
</evidence>
<keyword evidence="2" id="KW-0813">Transport</keyword>
<evidence type="ECO:0000256" key="2">
    <source>
        <dbReference type="ARBA" id="ARBA00022448"/>
    </source>
</evidence>
<feature type="region of interest" description="Disordered" evidence="7">
    <location>
        <begin position="1"/>
        <end position="32"/>
    </location>
</feature>
<keyword evidence="3 8" id="KW-0812">Transmembrane</keyword>
<feature type="transmembrane region" description="Helical" evidence="8">
    <location>
        <begin position="209"/>
        <end position="231"/>
    </location>
</feature>